<keyword evidence="1" id="KW-0812">Transmembrane</keyword>
<reference evidence="2 3" key="1">
    <citation type="submission" date="2020-08" db="EMBL/GenBank/DDBJ databases">
        <title>Genomic Encyclopedia of Type Strains, Phase IV (KMG-V): Genome sequencing to study the core and pangenomes of soil and plant-associated prokaryotes.</title>
        <authorList>
            <person name="Whitman W."/>
        </authorList>
    </citation>
    <scope>NUCLEOTIDE SEQUENCE [LARGE SCALE GENOMIC DNA]</scope>
    <source>
        <strain evidence="2 3">X5P3</strain>
    </source>
</reference>
<dbReference type="AlphaFoldDB" id="A0A7W7ZR78"/>
<dbReference type="RefSeq" id="WP_184256129.1">
    <property type="nucleotide sequence ID" value="NZ_JACHIO010000010.1"/>
</dbReference>
<organism evidence="2 3">
    <name type="scientific">Granulicella mallensis</name>
    <dbReference type="NCBI Taxonomy" id="940614"/>
    <lineage>
        <taxon>Bacteria</taxon>
        <taxon>Pseudomonadati</taxon>
        <taxon>Acidobacteriota</taxon>
        <taxon>Terriglobia</taxon>
        <taxon>Terriglobales</taxon>
        <taxon>Acidobacteriaceae</taxon>
        <taxon>Granulicella</taxon>
    </lineage>
</organism>
<dbReference type="Proteomes" id="UP000584867">
    <property type="component" value="Unassembled WGS sequence"/>
</dbReference>
<accession>A0A7W7ZR78</accession>
<feature type="transmembrane region" description="Helical" evidence="1">
    <location>
        <begin position="73"/>
        <end position="94"/>
    </location>
</feature>
<proteinExistence type="predicted"/>
<feature type="transmembrane region" description="Helical" evidence="1">
    <location>
        <begin position="6"/>
        <end position="27"/>
    </location>
</feature>
<feature type="transmembrane region" description="Helical" evidence="1">
    <location>
        <begin position="147"/>
        <end position="163"/>
    </location>
</feature>
<feature type="transmembrane region" description="Helical" evidence="1">
    <location>
        <begin position="106"/>
        <end position="127"/>
    </location>
</feature>
<feature type="transmembrane region" description="Helical" evidence="1">
    <location>
        <begin position="39"/>
        <end position="58"/>
    </location>
</feature>
<sequence length="169" mass="18652">MITRLAYVYVYMIAALMSLLLAGLLVFHIGLLTGHHLQLGGHLFAVFFGIAVPALGLAEDRNIWAHEVKDCPWWIRLFLGFLFTYTILVMIFKLALGTGPASPDDFALVGSSFMLMFSVACACVLYATLKSARSNPPNLRKRTQRSLLSTTAVGAFYLFLLVLPQKGSH</sequence>
<protein>
    <submittedName>
        <fullName evidence="2">Uncharacterized protein</fullName>
    </submittedName>
</protein>
<keyword evidence="1" id="KW-0472">Membrane</keyword>
<dbReference type="EMBL" id="JACHIO010000010">
    <property type="protein sequence ID" value="MBB5064318.1"/>
    <property type="molecule type" value="Genomic_DNA"/>
</dbReference>
<evidence type="ECO:0000313" key="3">
    <source>
        <dbReference type="Proteomes" id="UP000584867"/>
    </source>
</evidence>
<keyword evidence="1" id="KW-1133">Transmembrane helix</keyword>
<name>A0A7W7ZR78_9BACT</name>
<gene>
    <name evidence="2" type="ORF">HDF15_002672</name>
</gene>
<evidence type="ECO:0000256" key="1">
    <source>
        <dbReference type="SAM" id="Phobius"/>
    </source>
</evidence>
<comment type="caution">
    <text evidence="2">The sequence shown here is derived from an EMBL/GenBank/DDBJ whole genome shotgun (WGS) entry which is preliminary data.</text>
</comment>
<evidence type="ECO:0000313" key="2">
    <source>
        <dbReference type="EMBL" id="MBB5064318.1"/>
    </source>
</evidence>